<keyword evidence="2" id="KW-0645">Protease</keyword>
<sequence>MSVTGRERAEATTGRYAFEQFFAVRRHQPGALAFSPDGRHVYVSTDISGQFNLWRIPVEGGWPDQLTLFEDRTVRMAAAHPQSDRIVFLADRDGNEFWQLFELDVRGGWPRQLTSREDVRYEMGAGAFSPDGRRIAYAGNQRTPTEVDVFVRELPDGEPRLVLSTGEYLVPVAWAPDGRRLTVVAFHANTDQDVYVLDLTDGSHRNVTPHEGEAVHFPERWLPDGSGFLVVSNRDREFSGLAIVRPDRPGVLEWIYTPEWDVENVELAPDGQVALVSVNEGGISRLRLVEVPSGRVVTEPPVPEGVLASVRFSPDGSHAALLLATPRRAAELYTLRLADGRVTRITSSMLGGIPEEALAAPELVTFPTFDGRQIPAWLYRPRGASPGAPAPVALSIHGGPEAQERPAYHPLYQYLLHRGIGILAPNIRGSTGYGISYQRLIHRDWGGGELRDIEAAARYLQSLPWVDRRRLAIFGGSFGGFATLSAVTRLPQYWAAAVDIVGPSNLVTFVRSVPPTWQRFMKRWVGDPDEDREMLLERSPITYVDQVRAPLLVIQGQNDPRVVKAESDQMVERLRALGRPVDYVVFEDEGHGFTRRANLQRAYRLTADFLERHLLPGR</sequence>
<dbReference type="EC" id="3.4.-.-" evidence="4"/>
<evidence type="ECO:0000256" key="2">
    <source>
        <dbReference type="ARBA" id="ARBA00022825"/>
    </source>
</evidence>
<accession>A0ABZ1BR17</accession>
<keyword evidence="1 4" id="KW-0378">Hydrolase</keyword>
<dbReference type="PANTHER" id="PTHR42776">
    <property type="entry name" value="SERINE PEPTIDASE S9 FAMILY MEMBER"/>
    <property type="match status" value="1"/>
</dbReference>
<name>A0ABZ1BR17_9FIRM</name>
<keyword evidence="2" id="KW-0720">Serine protease</keyword>
<proteinExistence type="predicted"/>
<evidence type="ECO:0000256" key="1">
    <source>
        <dbReference type="ARBA" id="ARBA00022801"/>
    </source>
</evidence>
<protein>
    <submittedName>
        <fullName evidence="4">S9 family peptidase</fullName>
        <ecNumber evidence="4">3.4.-.-</ecNumber>
    </submittedName>
</protein>
<dbReference type="SUPFAM" id="SSF82171">
    <property type="entry name" value="DPP6 N-terminal domain-like"/>
    <property type="match status" value="1"/>
</dbReference>
<dbReference type="InterPro" id="IPR011659">
    <property type="entry name" value="WD40"/>
</dbReference>
<keyword evidence="5" id="KW-1185">Reference proteome</keyword>
<dbReference type="PANTHER" id="PTHR42776:SF27">
    <property type="entry name" value="DIPEPTIDYL PEPTIDASE FAMILY MEMBER 6"/>
    <property type="match status" value="1"/>
</dbReference>
<reference evidence="5" key="1">
    <citation type="submission" date="2023-12" db="EMBL/GenBank/DDBJ databases">
        <title>Novel isolates from deep terrestrial aquifers shed light on the physiology and ecology of the class Limnochordia.</title>
        <authorList>
            <person name="Karnachuk O.V."/>
            <person name="Lukina A.P."/>
            <person name="Avakyan M.R."/>
            <person name="Kadnikov V."/>
            <person name="Begmatov S."/>
            <person name="Beletsky A.V."/>
            <person name="Mardanov A.V."/>
            <person name="Ravin N.V."/>
        </authorList>
    </citation>
    <scope>NUCLEOTIDE SEQUENCE [LARGE SCALE GENOMIC DNA]</scope>
    <source>
        <strain evidence="5">LN</strain>
    </source>
</reference>
<dbReference type="SUPFAM" id="SSF53474">
    <property type="entry name" value="alpha/beta-Hydrolases"/>
    <property type="match status" value="1"/>
</dbReference>
<dbReference type="InterPro" id="IPR029058">
    <property type="entry name" value="AB_hydrolase_fold"/>
</dbReference>
<dbReference type="RefSeq" id="WP_324669687.1">
    <property type="nucleotide sequence ID" value="NZ_CP141614.1"/>
</dbReference>
<evidence type="ECO:0000313" key="4">
    <source>
        <dbReference type="EMBL" id="WRP15287.1"/>
    </source>
</evidence>
<dbReference type="Pfam" id="PF00326">
    <property type="entry name" value="Peptidase_S9"/>
    <property type="match status" value="1"/>
</dbReference>
<organism evidence="4 5">
    <name type="scientific">Geochorda subterranea</name>
    <dbReference type="NCBI Taxonomy" id="3109564"/>
    <lineage>
        <taxon>Bacteria</taxon>
        <taxon>Bacillati</taxon>
        <taxon>Bacillota</taxon>
        <taxon>Limnochordia</taxon>
        <taxon>Limnochordales</taxon>
        <taxon>Geochordaceae</taxon>
        <taxon>Geochorda</taxon>
    </lineage>
</organism>
<evidence type="ECO:0000259" key="3">
    <source>
        <dbReference type="Pfam" id="PF00326"/>
    </source>
</evidence>
<dbReference type="Pfam" id="PF07676">
    <property type="entry name" value="PD40"/>
    <property type="match status" value="2"/>
</dbReference>
<dbReference type="InterPro" id="IPR001375">
    <property type="entry name" value="Peptidase_S9_cat"/>
</dbReference>
<dbReference type="GO" id="GO:0016787">
    <property type="term" value="F:hydrolase activity"/>
    <property type="evidence" value="ECO:0007669"/>
    <property type="project" value="UniProtKB-KW"/>
</dbReference>
<gene>
    <name evidence="4" type="ORF">VLY81_03730</name>
</gene>
<dbReference type="InterPro" id="IPR011042">
    <property type="entry name" value="6-blade_b-propeller_TolB-like"/>
</dbReference>
<evidence type="ECO:0000313" key="5">
    <source>
        <dbReference type="Proteomes" id="UP001333102"/>
    </source>
</evidence>
<dbReference type="Gene3D" id="2.120.10.30">
    <property type="entry name" value="TolB, C-terminal domain"/>
    <property type="match status" value="2"/>
</dbReference>
<dbReference type="Proteomes" id="UP001333102">
    <property type="component" value="Chromosome"/>
</dbReference>
<dbReference type="EMBL" id="CP141614">
    <property type="protein sequence ID" value="WRP15287.1"/>
    <property type="molecule type" value="Genomic_DNA"/>
</dbReference>
<dbReference type="Gene3D" id="3.40.50.1820">
    <property type="entry name" value="alpha/beta hydrolase"/>
    <property type="match status" value="1"/>
</dbReference>
<feature type="domain" description="Peptidase S9 prolyl oligopeptidase catalytic" evidence="3">
    <location>
        <begin position="413"/>
        <end position="614"/>
    </location>
</feature>